<keyword evidence="2" id="KW-1185">Reference proteome</keyword>
<proteinExistence type="predicted"/>
<accession>L8WVV1</accession>
<name>L8WVV1_THACA</name>
<comment type="caution">
    <text evidence="1">The sequence shown here is derived from an EMBL/GenBank/DDBJ whole genome shotgun (WGS) entry which is preliminary data.</text>
</comment>
<organism evidence="1 2">
    <name type="scientific">Thanatephorus cucumeris (strain AG1-IA)</name>
    <name type="common">Rice sheath blight fungus</name>
    <name type="synonym">Rhizoctonia solani</name>
    <dbReference type="NCBI Taxonomy" id="983506"/>
    <lineage>
        <taxon>Eukaryota</taxon>
        <taxon>Fungi</taxon>
        <taxon>Dikarya</taxon>
        <taxon>Basidiomycota</taxon>
        <taxon>Agaricomycotina</taxon>
        <taxon>Agaricomycetes</taxon>
        <taxon>Cantharellales</taxon>
        <taxon>Ceratobasidiaceae</taxon>
        <taxon>Rhizoctonia</taxon>
        <taxon>Rhizoctonia solani AG-1</taxon>
    </lineage>
</organism>
<evidence type="ECO:0000313" key="2">
    <source>
        <dbReference type="Proteomes" id="UP000011668"/>
    </source>
</evidence>
<protein>
    <submittedName>
        <fullName evidence="1">Uncharacterized protein</fullName>
    </submittedName>
</protein>
<dbReference type="HOGENOM" id="CLU_2238423_0_0_1"/>
<dbReference type="AlphaFoldDB" id="L8WVV1"/>
<evidence type="ECO:0000313" key="1">
    <source>
        <dbReference type="EMBL" id="ELU40942.1"/>
    </source>
</evidence>
<dbReference type="Proteomes" id="UP000011668">
    <property type="component" value="Unassembled WGS sequence"/>
</dbReference>
<sequence length="105" mass="11683">MTGDWELTSIIDTPARPASTLACYVTVVTHSHHNGVSPVACTILKKGRHSCGALLGVKVWTWCVQPECLGYDANNITPLNISQFDFDPRFLSFCRSVFRIKSVER</sequence>
<dbReference type="EMBL" id="AFRT01001256">
    <property type="protein sequence ID" value="ELU40942.1"/>
    <property type="molecule type" value="Genomic_DNA"/>
</dbReference>
<reference evidence="1 2" key="1">
    <citation type="journal article" date="2013" name="Nat. Commun.">
        <title>The evolution and pathogenic mechanisms of the rice sheath blight pathogen.</title>
        <authorList>
            <person name="Zheng A."/>
            <person name="Lin R."/>
            <person name="Xu L."/>
            <person name="Qin P."/>
            <person name="Tang C."/>
            <person name="Ai P."/>
            <person name="Zhang D."/>
            <person name="Liu Y."/>
            <person name="Sun Z."/>
            <person name="Feng H."/>
            <person name="Wang Y."/>
            <person name="Chen Y."/>
            <person name="Liang X."/>
            <person name="Fu R."/>
            <person name="Li Q."/>
            <person name="Zhang J."/>
            <person name="Yu X."/>
            <person name="Xie Z."/>
            <person name="Ding L."/>
            <person name="Guan P."/>
            <person name="Tang J."/>
            <person name="Liang Y."/>
            <person name="Wang S."/>
            <person name="Deng Q."/>
            <person name="Li S."/>
            <person name="Zhu J."/>
            <person name="Wang L."/>
            <person name="Liu H."/>
            <person name="Li P."/>
        </authorList>
    </citation>
    <scope>NUCLEOTIDE SEQUENCE [LARGE SCALE GENOMIC DNA]</scope>
    <source>
        <strain evidence="2">AG-1 IA</strain>
    </source>
</reference>
<gene>
    <name evidence="1" type="ORF">AG1IA_05037</name>
</gene>